<dbReference type="InterPro" id="IPR025329">
    <property type="entry name" value="DUF4235"/>
</dbReference>
<dbReference type="Pfam" id="PF14019">
    <property type="entry name" value="DUF4235"/>
    <property type="match status" value="1"/>
</dbReference>
<dbReference type="Proteomes" id="UP001058860">
    <property type="component" value="Chromosome"/>
</dbReference>
<protein>
    <submittedName>
        <fullName evidence="1">DUF4235 domain-containing protein</fullName>
    </submittedName>
</protein>
<evidence type="ECO:0000313" key="1">
    <source>
        <dbReference type="EMBL" id="UUY05843.1"/>
    </source>
</evidence>
<dbReference type="EMBL" id="CP088295">
    <property type="protein sequence ID" value="UUY05843.1"/>
    <property type="molecule type" value="Genomic_DNA"/>
</dbReference>
<organism evidence="1 2">
    <name type="scientific">Svornostia abyssi</name>
    <dbReference type="NCBI Taxonomy" id="2898438"/>
    <lineage>
        <taxon>Bacteria</taxon>
        <taxon>Bacillati</taxon>
        <taxon>Actinomycetota</taxon>
        <taxon>Thermoleophilia</taxon>
        <taxon>Solirubrobacterales</taxon>
        <taxon>Baekduiaceae</taxon>
        <taxon>Svornostia</taxon>
    </lineage>
</organism>
<sequence length="94" mass="10162">MKLLYKPLGIVLGLVAGWLGREAFQKVWALIDEEEPPKADTRDAGWGKVLAAAGLQAAIFAVVRAAVDRAGATWFQDFTGVWPGPKRQEPEDGA</sequence>
<evidence type="ECO:0000313" key="2">
    <source>
        <dbReference type="Proteomes" id="UP001058860"/>
    </source>
</evidence>
<gene>
    <name evidence="1" type="ORF">LRS13_10090</name>
</gene>
<proteinExistence type="predicted"/>
<name>A0ABY5PMC2_9ACTN</name>
<reference evidence="2" key="1">
    <citation type="submission" date="2021-11" db="EMBL/GenBank/DDBJ databases">
        <title>Cultivation dependent microbiological survey of springs from the worlds oldest radium mine currently devoted to the extraction of radon-saturated water.</title>
        <authorList>
            <person name="Kapinusova G."/>
            <person name="Smrhova T."/>
            <person name="Strejcek M."/>
            <person name="Suman J."/>
            <person name="Jani K."/>
            <person name="Pajer P."/>
            <person name="Uhlik O."/>
        </authorList>
    </citation>
    <scope>NUCLEOTIDE SEQUENCE [LARGE SCALE GENOMIC DNA]</scope>
    <source>
        <strain evidence="2">J379</strain>
    </source>
</reference>
<dbReference type="RefSeq" id="WP_353866284.1">
    <property type="nucleotide sequence ID" value="NZ_CP088295.1"/>
</dbReference>
<keyword evidence="2" id="KW-1185">Reference proteome</keyword>
<accession>A0ABY5PMC2</accession>